<organism evidence="4 5">
    <name type="scientific">Nonomuraea antimicrobica</name>
    <dbReference type="NCBI Taxonomy" id="561173"/>
    <lineage>
        <taxon>Bacteria</taxon>
        <taxon>Bacillati</taxon>
        <taxon>Actinomycetota</taxon>
        <taxon>Actinomycetes</taxon>
        <taxon>Streptosporangiales</taxon>
        <taxon>Streptosporangiaceae</taxon>
        <taxon>Nonomuraea</taxon>
    </lineage>
</organism>
<dbReference type="InterPro" id="IPR001031">
    <property type="entry name" value="Thioesterase"/>
</dbReference>
<dbReference type="RefSeq" id="WP_344873674.1">
    <property type="nucleotide sequence ID" value="NZ_BAAAZP010000016.1"/>
</dbReference>
<dbReference type="SUPFAM" id="SSF53474">
    <property type="entry name" value="alpha/beta-Hydrolases"/>
    <property type="match status" value="1"/>
</dbReference>
<evidence type="ECO:0000313" key="5">
    <source>
        <dbReference type="Proteomes" id="UP001500902"/>
    </source>
</evidence>
<gene>
    <name evidence="4" type="ORF">GCM10022224_011370</name>
</gene>
<name>A0ABP7B5Q8_9ACTN</name>
<dbReference type="InterPro" id="IPR020802">
    <property type="entry name" value="TesA-like"/>
</dbReference>
<dbReference type="GO" id="GO:0016787">
    <property type="term" value="F:hydrolase activity"/>
    <property type="evidence" value="ECO:0007669"/>
    <property type="project" value="UniProtKB-KW"/>
</dbReference>
<dbReference type="InterPro" id="IPR029058">
    <property type="entry name" value="AB_hydrolase_fold"/>
</dbReference>
<keyword evidence="2 4" id="KW-0378">Hydrolase</keyword>
<keyword evidence="5" id="KW-1185">Reference proteome</keyword>
<sequence length="252" mass="27464">MTSPNGPAGMWLRRFHDGAGDPQLVCFPHAGGSASYFHQLSGLLSPYADVLTAQYPGRQDRRLEPLIDNIAELADRLAEVLSGHEPGRRRVFFGHSMGSVVAFEVARRLGADGPSWLFASGRRAPAAYRRGEVHLLDDAGLVAEMRRVGGTDPRVLQDEELLAMVLQIVRNDYKAVESYLWTPGEPLNCPITAVVGDRDPNTTIAEASAWAEHTTGPFDLQVMPGGHFYLDTRLNDLAGLLVKAVQGPPRQG</sequence>
<dbReference type="EMBL" id="BAAAZP010000016">
    <property type="protein sequence ID" value="GAA3650294.1"/>
    <property type="molecule type" value="Genomic_DNA"/>
</dbReference>
<dbReference type="PANTHER" id="PTHR11487">
    <property type="entry name" value="THIOESTERASE"/>
    <property type="match status" value="1"/>
</dbReference>
<feature type="domain" description="Thioesterase TesA-like" evidence="3">
    <location>
        <begin position="25"/>
        <end position="247"/>
    </location>
</feature>
<dbReference type="PANTHER" id="PTHR11487:SF0">
    <property type="entry name" value="S-ACYL FATTY ACID SYNTHASE THIOESTERASE, MEDIUM CHAIN"/>
    <property type="match status" value="1"/>
</dbReference>
<accession>A0ABP7B5Q8</accession>
<protein>
    <submittedName>
        <fullName evidence="4">Alpha/beta fold hydrolase</fullName>
    </submittedName>
</protein>
<reference evidence="5" key="1">
    <citation type="journal article" date="2019" name="Int. J. Syst. Evol. Microbiol.">
        <title>The Global Catalogue of Microorganisms (GCM) 10K type strain sequencing project: providing services to taxonomists for standard genome sequencing and annotation.</title>
        <authorList>
            <consortium name="The Broad Institute Genomics Platform"/>
            <consortium name="The Broad Institute Genome Sequencing Center for Infectious Disease"/>
            <person name="Wu L."/>
            <person name="Ma J."/>
        </authorList>
    </citation>
    <scope>NUCLEOTIDE SEQUENCE [LARGE SCALE GENOMIC DNA]</scope>
    <source>
        <strain evidence="5">JCM 16904</strain>
    </source>
</reference>
<dbReference type="SMART" id="SM00824">
    <property type="entry name" value="PKS_TE"/>
    <property type="match status" value="1"/>
</dbReference>
<evidence type="ECO:0000259" key="3">
    <source>
        <dbReference type="SMART" id="SM00824"/>
    </source>
</evidence>
<dbReference type="Pfam" id="PF00975">
    <property type="entry name" value="Thioesterase"/>
    <property type="match status" value="1"/>
</dbReference>
<evidence type="ECO:0000256" key="2">
    <source>
        <dbReference type="ARBA" id="ARBA00022801"/>
    </source>
</evidence>
<dbReference type="Proteomes" id="UP001500902">
    <property type="component" value="Unassembled WGS sequence"/>
</dbReference>
<evidence type="ECO:0000256" key="1">
    <source>
        <dbReference type="ARBA" id="ARBA00007169"/>
    </source>
</evidence>
<proteinExistence type="inferred from homology"/>
<evidence type="ECO:0000313" key="4">
    <source>
        <dbReference type="EMBL" id="GAA3650294.1"/>
    </source>
</evidence>
<comment type="similarity">
    <text evidence="1">Belongs to the thioesterase family.</text>
</comment>
<dbReference type="Gene3D" id="3.40.50.1820">
    <property type="entry name" value="alpha/beta hydrolase"/>
    <property type="match status" value="1"/>
</dbReference>
<comment type="caution">
    <text evidence="4">The sequence shown here is derived from an EMBL/GenBank/DDBJ whole genome shotgun (WGS) entry which is preliminary data.</text>
</comment>
<dbReference type="InterPro" id="IPR012223">
    <property type="entry name" value="TEII"/>
</dbReference>